<dbReference type="EMBL" id="GL348714">
    <property type="protein sequence ID" value="EFH64781.1"/>
    <property type="molecule type" value="Genomic_DNA"/>
</dbReference>
<gene>
    <name evidence="1" type="ORF">ARALYDRAFT_676098</name>
</gene>
<keyword evidence="2" id="KW-1185">Reference proteome</keyword>
<name>D7KU93_ARALL</name>
<dbReference type="AlphaFoldDB" id="D7KU93"/>
<dbReference type="HOGENOM" id="CLU_2336491_0_0_1"/>
<protein>
    <submittedName>
        <fullName evidence="1">Predicted protein</fullName>
    </submittedName>
</protein>
<sequence length="101" mass="11773">MFCRAWEVLSTKLLDESGVDDNRTRFGKMSSKGHHSQQHPLHLNGFTYVVFGTKKHGNGKIDELERHIESLIWETVKERERECVGLDDYEKVGCVERTHRC</sequence>
<reference evidence="2" key="1">
    <citation type="journal article" date="2011" name="Nat. Genet.">
        <title>The Arabidopsis lyrata genome sequence and the basis of rapid genome size change.</title>
        <authorList>
            <person name="Hu T.T."/>
            <person name="Pattyn P."/>
            <person name="Bakker E.G."/>
            <person name="Cao J."/>
            <person name="Cheng J.-F."/>
            <person name="Clark R.M."/>
            <person name="Fahlgren N."/>
            <person name="Fawcett J.A."/>
            <person name="Grimwood J."/>
            <person name="Gundlach H."/>
            <person name="Haberer G."/>
            <person name="Hollister J.D."/>
            <person name="Ossowski S."/>
            <person name="Ottilar R.P."/>
            <person name="Salamov A.A."/>
            <person name="Schneeberger K."/>
            <person name="Spannagl M."/>
            <person name="Wang X."/>
            <person name="Yang L."/>
            <person name="Nasrallah M.E."/>
            <person name="Bergelson J."/>
            <person name="Carrington J.C."/>
            <person name="Gaut B.S."/>
            <person name="Schmutz J."/>
            <person name="Mayer K.F.X."/>
            <person name="Van de Peer Y."/>
            <person name="Grigoriev I.V."/>
            <person name="Nordborg M."/>
            <person name="Weigel D."/>
            <person name="Guo Y.-L."/>
        </authorList>
    </citation>
    <scope>NUCLEOTIDE SEQUENCE [LARGE SCALE GENOMIC DNA]</scope>
    <source>
        <strain evidence="2">cv. MN47</strain>
    </source>
</reference>
<proteinExistence type="predicted"/>
<evidence type="ECO:0000313" key="2">
    <source>
        <dbReference type="Proteomes" id="UP000008694"/>
    </source>
</evidence>
<dbReference type="Proteomes" id="UP000008694">
    <property type="component" value="Unassembled WGS sequence"/>
</dbReference>
<dbReference type="eggNOG" id="KOG0157">
    <property type="taxonomic scope" value="Eukaryota"/>
</dbReference>
<evidence type="ECO:0000313" key="1">
    <source>
        <dbReference type="EMBL" id="EFH64781.1"/>
    </source>
</evidence>
<dbReference type="STRING" id="81972.D7KU93"/>
<dbReference type="Gramene" id="Al_scaffold_0002_1248">
    <property type="protein sequence ID" value="Al_scaffold_0002_1248"/>
    <property type="gene ID" value="Al_scaffold_0002_1248"/>
</dbReference>
<accession>D7KU93</accession>
<organism evidence="2">
    <name type="scientific">Arabidopsis lyrata subsp. lyrata</name>
    <name type="common">Lyre-leaved rock-cress</name>
    <dbReference type="NCBI Taxonomy" id="81972"/>
    <lineage>
        <taxon>Eukaryota</taxon>
        <taxon>Viridiplantae</taxon>
        <taxon>Streptophyta</taxon>
        <taxon>Embryophyta</taxon>
        <taxon>Tracheophyta</taxon>
        <taxon>Spermatophyta</taxon>
        <taxon>Magnoliopsida</taxon>
        <taxon>eudicotyledons</taxon>
        <taxon>Gunneridae</taxon>
        <taxon>Pentapetalae</taxon>
        <taxon>rosids</taxon>
        <taxon>malvids</taxon>
        <taxon>Brassicales</taxon>
        <taxon>Brassicaceae</taxon>
        <taxon>Camelineae</taxon>
        <taxon>Arabidopsis</taxon>
    </lineage>
</organism>